<dbReference type="EMBL" id="JAMQAW010000012">
    <property type="protein sequence ID" value="MCM2389939.1"/>
    <property type="molecule type" value="Genomic_DNA"/>
</dbReference>
<dbReference type="InterPro" id="IPR057326">
    <property type="entry name" value="KR_dom"/>
</dbReference>
<dbReference type="PROSITE" id="PS00061">
    <property type="entry name" value="ADH_SHORT"/>
    <property type="match status" value="1"/>
</dbReference>
<dbReference type="Gene3D" id="3.40.50.720">
    <property type="entry name" value="NAD(P)-binding Rossmann-like Domain"/>
    <property type="match status" value="1"/>
</dbReference>
<comment type="caution">
    <text evidence="5">The sequence shown here is derived from an EMBL/GenBank/DDBJ whole genome shotgun (WGS) entry which is preliminary data.</text>
</comment>
<accession>A0ABT0UNB4</accession>
<proteinExistence type="inferred from homology"/>
<keyword evidence="3" id="KW-0520">NAD</keyword>
<protein>
    <submittedName>
        <fullName evidence="5">SDR family oxidoreductase</fullName>
    </submittedName>
</protein>
<sequence length="253" mass="26262">MDIKDRVVMVTGAAGGIGAETARLLGARGAKVVVTDISESGEKIAEAIRDAGGDAAFMRADITVEAEAEALVAKTIEHYGRLDGAFNNAGVEQAATPLHQLTSAQWDRAIRVDLTGVFYSLKYQIAAMLEAGTRGSIVNTASALGQVAVPNAAEYVAAKHGVIGLTRAAAADYGKDGIRVNAVLPGIVETPMVARIAEEPNFAGIFDGLRQRHLLGRFAKPSEVSEAVAWLLSDSASFVTGAAIPVDGGYLAV</sequence>
<dbReference type="PANTHER" id="PTHR24321">
    <property type="entry name" value="DEHYDROGENASES, SHORT CHAIN"/>
    <property type="match status" value="1"/>
</dbReference>
<keyword evidence="2" id="KW-0560">Oxidoreductase</keyword>
<gene>
    <name evidence="5" type="ORF">NBG84_16850</name>
</gene>
<dbReference type="PANTHER" id="PTHR24321:SF8">
    <property type="entry name" value="ESTRADIOL 17-BETA-DEHYDROGENASE 8-RELATED"/>
    <property type="match status" value="1"/>
</dbReference>
<dbReference type="SUPFAM" id="SSF51735">
    <property type="entry name" value="NAD(P)-binding Rossmann-fold domains"/>
    <property type="match status" value="1"/>
</dbReference>
<dbReference type="InterPro" id="IPR020904">
    <property type="entry name" value="Sc_DH/Rdtase_CS"/>
</dbReference>
<evidence type="ECO:0000256" key="1">
    <source>
        <dbReference type="ARBA" id="ARBA00006484"/>
    </source>
</evidence>
<keyword evidence="6" id="KW-1185">Reference proteome</keyword>
<dbReference type="RefSeq" id="WP_250920277.1">
    <property type="nucleotide sequence ID" value="NZ_JAMQAW010000012.1"/>
</dbReference>
<reference evidence="5" key="1">
    <citation type="submission" date="2022-06" db="EMBL/GenBank/DDBJ databases">
        <title>Genome public.</title>
        <authorList>
            <person name="Sun Q."/>
        </authorList>
    </citation>
    <scope>NUCLEOTIDE SEQUENCE</scope>
    <source>
        <strain evidence="5">CWNU-1</strain>
    </source>
</reference>
<organism evidence="5 6">
    <name type="scientific">Streptomyces albipurpureus</name>
    <dbReference type="NCBI Taxonomy" id="2897419"/>
    <lineage>
        <taxon>Bacteria</taxon>
        <taxon>Bacillati</taxon>
        <taxon>Actinomycetota</taxon>
        <taxon>Actinomycetes</taxon>
        <taxon>Kitasatosporales</taxon>
        <taxon>Streptomycetaceae</taxon>
        <taxon>Streptomyces</taxon>
    </lineage>
</organism>
<evidence type="ECO:0000256" key="2">
    <source>
        <dbReference type="ARBA" id="ARBA00023002"/>
    </source>
</evidence>
<feature type="domain" description="Ketoreductase" evidence="4">
    <location>
        <begin position="6"/>
        <end position="190"/>
    </location>
</feature>
<dbReference type="InterPro" id="IPR002347">
    <property type="entry name" value="SDR_fam"/>
</dbReference>
<dbReference type="Proteomes" id="UP001431429">
    <property type="component" value="Unassembled WGS sequence"/>
</dbReference>
<dbReference type="PRINTS" id="PR00081">
    <property type="entry name" value="GDHRDH"/>
</dbReference>
<evidence type="ECO:0000313" key="5">
    <source>
        <dbReference type="EMBL" id="MCM2389939.1"/>
    </source>
</evidence>
<dbReference type="SMART" id="SM00822">
    <property type="entry name" value="PKS_KR"/>
    <property type="match status" value="1"/>
</dbReference>
<dbReference type="InterPro" id="IPR036291">
    <property type="entry name" value="NAD(P)-bd_dom_sf"/>
</dbReference>
<comment type="similarity">
    <text evidence="1">Belongs to the short-chain dehydrogenases/reductases (SDR) family.</text>
</comment>
<evidence type="ECO:0000256" key="3">
    <source>
        <dbReference type="ARBA" id="ARBA00023027"/>
    </source>
</evidence>
<evidence type="ECO:0000259" key="4">
    <source>
        <dbReference type="SMART" id="SM00822"/>
    </source>
</evidence>
<name>A0ABT0UNB4_9ACTN</name>
<dbReference type="Pfam" id="PF13561">
    <property type="entry name" value="adh_short_C2"/>
    <property type="match status" value="1"/>
</dbReference>
<evidence type="ECO:0000313" key="6">
    <source>
        <dbReference type="Proteomes" id="UP001431429"/>
    </source>
</evidence>
<dbReference type="PRINTS" id="PR00080">
    <property type="entry name" value="SDRFAMILY"/>
</dbReference>